<keyword evidence="11" id="KW-0732">Signal</keyword>
<dbReference type="PRINTS" id="PR00463">
    <property type="entry name" value="EP450I"/>
</dbReference>
<dbReference type="EMBL" id="JAACJO010000007">
    <property type="protein sequence ID" value="KAF5355641.1"/>
    <property type="molecule type" value="Genomic_DNA"/>
</dbReference>
<dbReference type="GO" id="GO:0016705">
    <property type="term" value="F:oxidoreductase activity, acting on paired donors, with incorporation or reduction of molecular oxygen"/>
    <property type="evidence" value="ECO:0007669"/>
    <property type="project" value="InterPro"/>
</dbReference>
<protein>
    <recommendedName>
        <fullName evidence="14">Cytochrome P450</fullName>
    </recommendedName>
</protein>
<dbReference type="AlphaFoldDB" id="A0A8H5D8Q4"/>
<dbReference type="PANTHER" id="PTHR46300">
    <property type="entry name" value="P450, PUTATIVE (EUROFUNG)-RELATED-RELATED"/>
    <property type="match status" value="1"/>
</dbReference>
<comment type="similarity">
    <text evidence="3 10">Belongs to the cytochrome P450 family.</text>
</comment>
<organism evidence="12 13">
    <name type="scientific">Leucocoprinus leucothites</name>
    <dbReference type="NCBI Taxonomy" id="201217"/>
    <lineage>
        <taxon>Eukaryota</taxon>
        <taxon>Fungi</taxon>
        <taxon>Dikarya</taxon>
        <taxon>Basidiomycota</taxon>
        <taxon>Agaricomycotina</taxon>
        <taxon>Agaricomycetes</taxon>
        <taxon>Agaricomycetidae</taxon>
        <taxon>Agaricales</taxon>
        <taxon>Agaricineae</taxon>
        <taxon>Agaricaceae</taxon>
        <taxon>Leucocoprinus</taxon>
    </lineage>
</organism>
<evidence type="ECO:0000256" key="2">
    <source>
        <dbReference type="ARBA" id="ARBA00005179"/>
    </source>
</evidence>
<evidence type="ECO:0000256" key="7">
    <source>
        <dbReference type="ARBA" id="ARBA00023004"/>
    </source>
</evidence>
<dbReference type="GO" id="GO:0004497">
    <property type="term" value="F:monooxygenase activity"/>
    <property type="evidence" value="ECO:0007669"/>
    <property type="project" value="UniProtKB-KW"/>
</dbReference>
<evidence type="ECO:0000313" key="12">
    <source>
        <dbReference type="EMBL" id="KAF5355641.1"/>
    </source>
</evidence>
<evidence type="ECO:0000256" key="11">
    <source>
        <dbReference type="SAM" id="SignalP"/>
    </source>
</evidence>
<dbReference type="GO" id="GO:0020037">
    <property type="term" value="F:heme binding"/>
    <property type="evidence" value="ECO:0007669"/>
    <property type="project" value="InterPro"/>
</dbReference>
<dbReference type="InterPro" id="IPR001128">
    <property type="entry name" value="Cyt_P450"/>
</dbReference>
<dbReference type="SUPFAM" id="SSF48264">
    <property type="entry name" value="Cytochrome P450"/>
    <property type="match status" value="1"/>
</dbReference>
<dbReference type="PANTHER" id="PTHR46300:SF7">
    <property type="entry name" value="P450, PUTATIVE (EUROFUNG)-RELATED"/>
    <property type="match status" value="1"/>
</dbReference>
<reference evidence="12 13" key="1">
    <citation type="journal article" date="2020" name="ISME J.">
        <title>Uncovering the hidden diversity of litter-decomposition mechanisms in mushroom-forming fungi.</title>
        <authorList>
            <person name="Floudas D."/>
            <person name="Bentzer J."/>
            <person name="Ahren D."/>
            <person name="Johansson T."/>
            <person name="Persson P."/>
            <person name="Tunlid A."/>
        </authorList>
    </citation>
    <scope>NUCLEOTIDE SEQUENCE [LARGE SCALE GENOMIC DNA]</scope>
    <source>
        <strain evidence="12 13">CBS 146.42</strain>
    </source>
</reference>
<evidence type="ECO:0008006" key="14">
    <source>
        <dbReference type="Google" id="ProtNLM"/>
    </source>
</evidence>
<keyword evidence="4 9" id="KW-0349">Heme</keyword>
<dbReference type="Pfam" id="PF00067">
    <property type="entry name" value="p450"/>
    <property type="match status" value="1"/>
</dbReference>
<keyword evidence="5 9" id="KW-0479">Metal-binding</keyword>
<evidence type="ECO:0000256" key="8">
    <source>
        <dbReference type="ARBA" id="ARBA00023033"/>
    </source>
</evidence>
<comment type="pathway">
    <text evidence="2">Secondary metabolite biosynthesis.</text>
</comment>
<feature type="signal peptide" evidence="11">
    <location>
        <begin position="1"/>
        <end position="21"/>
    </location>
</feature>
<evidence type="ECO:0000313" key="13">
    <source>
        <dbReference type="Proteomes" id="UP000559027"/>
    </source>
</evidence>
<gene>
    <name evidence="12" type="ORF">D9756_003847</name>
</gene>
<dbReference type="OrthoDB" id="2789670at2759"/>
<comment type="cofactor">
    <cofactor evidence="1 9">
        <name>heme</name>
        <dbReference type="ChEBI" id="CHEBI:30413"/>
    </cofactor>
</comment>
<evidence type="ECO:0000256" key="1">
    <source>
        <dbReference type="ARBA" id="ARBA00001971"/>
    </source>
</evidence>
<dbReference type="Proteomes" id="UP000559027">
    <property type="component" value="Unassembled WGS sequence"/>
</dbReference>
<feature type="chain" id="PRO_5034644025" description="Cytochrome P450" evidence="11">
    <location>
        <begin position="22"/>
        <end position="508"/>
    </location>
</feature>
<dbReference type="Gene3D" id="1.10.630.10">
    <property type="entry name" value="Cytochrome P450"/>
    <property type="match status" value="1"/>
</dbReference>
<evidence type="ECO:0000256" key="3">
    <source>
        <dbReference type="ARBA" id="ARBA00010617"/>
    </source>
</evidence>
<dbReference type="InterPro" id="IPR002401">
    <property type="entry name" value="Cyt_P450_E_grp-I"/>
</dbReference>
<evidence type="ECO:0000256" key="10">
    <source>
        <dbReference type="RuleBase" id="RU000461"/>
    </source>
</evidence>
<name>A0A8H5D8Q4_9AGAR</name>
<dbReference type="CDD" id="cd11065">
    <property type="entry name" value="CYP64-like"/>
    <property type="match status" value="1"/>
</dbReference>
<sequence>MFLSLLLALLLILTLLALRLSHPLSSLPFPPGPRTSWLQRSVTGLYPWRTYAKWKEIYGDVIYIRLLGNPVLVLNSAQAIDDLLNKRGHIYSSRPIRTMIVDLIGWNWSFSTMAYGERWKRHRNLFHRHFRQTVPTHYQTLQLKEAHTFLRTLLHSPDSFRYLTRRTALAVVLNLIYGQQVAECGDEHVDVADAALAGLTSAGIFGTYLVDYIPILRHIPAWLPFATFKRNALKWRELNRKMVENPYNVTKEMLRNGKATLCFVAQELENLSLGLEAEEEETIKHVAATAYAGGSDTVVSIVLSFFLAMTCHPEAQKMAQQEIDRVIGNDRLPTLADRPHLPLIQSLCYELLRWNPVTPLGLAHYLTEDDEYNGYQIPKGTTVIPNVWAVFHDPETYPDPMSFKIDRFLDTEGNALAGINEIPDAIFGFGRRTCPGRFIGLDFVWIVVASLLATYNITKAIDEKGQVIEPEVVYTSILISHPKPFKCRIFPRSEGAKVLIEQTKDMVI</sequence>
<dbReference type="InterPro" id="IPR050364">
    <property type="entry name" value="Cytochrome_P450_fung"/>
</dbReference>
<evidence type="ECO:0000256" key="9">
    <source>
        <dbReference type="PIRSR" id="PIRSR602401-1"/>
    </source>
</evidence>
<proteinExistence type="inferred from homology"/>
<keyword evidence="13" id="KW-1185">Reference proteome</keyword>
<dbReference type="PROSITE" id="PS00086">
    <property type="entry name" value="CYTOCHROME_P450"/>
    <property type="match status" value="1"/>
</dbReference>
<accession>A0A8H5D8Q4</accession>
<comment type="caution">
    <text evidence="12">The sequence shown here is derived from an EMBL/GenBank/DDBJ whole genome shotgun (WGS) entry which is preliminary data.</text>
</comment>
<keyword evidence="7 9" id="KW-0408">Iron</keyword>
<keyword evidence="8 10" id="KW-0503">Monooxygenase</keyword>
<evidence type="ECO:0000256" key="4">
    <source>
        <dbReference type="ARBA" id="ARBA00022617"/>
    </source>
</evidence>
<evidence type="ECO:0000256" key="6">
    <source>
        <dbReference type="ARBA" id="ARBA00023002"/>
    </source>
</evidence>
<evidence type="ECO:0000256" key="5">
    <source>
        <dbReference type="ARBA" id="ARBA00022723"/>
    </source>
</evidence>
<dbReference type="GO" id="GO:0005506">
    <property type="term" value="F:iron ion binding"/>
    <property type="evidence" value="ECO:0007669"/>
    <property type="project" value="InterPro"/>
</dbReference>
<feature type="binding site" description="axial binding residue" evidence="9">
    <location>
        <position position="434"/>
    </location>
    <ligand>
        <name>heme</name>
        <dbReference type="ChEBI" id="CHEBI:30413"/>
    </ligand>
    <ligandPart>
        <name>Fe</name>
        <dbReference type="ChEBI" id="CHEBI:18248"/>
    </ligandPart>
</feature>
<dbReference type="InterPro" id="IPR017972">
    <property type="entry name" value="Cyt_P450_CS"/>
</dbReference>
<dbReference type="InterPro" id="IPR036396">
    <property type="entry name" value="Cyt_P450_sf"/>
</dbReference>
<keyword evidence="6 10" id="KW-0560">Oxidoreductase</keyword>